<dbReference type="Pfam" id="PF13365">
    <property type="entry name" value="Trypsin_2"/>
    <property type="match status" value="1"/>
</dbReference>
<dbReference type="SUPFAM" id="SSF50156">
    <property type="entry name" value="PDZ domain-like"/>
    <property type="match status" value="1"/>
</dbReference>
<name>F4L4D6_HALH1</name>
<dbReference type="PROSITE" id="PS50106">
    <property type="entry name" value="PDZ"/>
    <property type="match status" value="1"/>
</dbReference>
<evidence type="ECO:0000313" key="4">
    <source>
        <dbReference type="EMBL" id="AEE51805.1"/>
    </source>
</evidence>
<evidence type="ECO:0000256" key="2">
    <source>
        <dbReference type="ARBA" id="ARBA00022801"/>
    </source>
</evidence>
<dbReference type="Gene3D" id="2.30.42.10">
    <property type="match status" value="1"/>
</dbReference>
<dbReference type="PRINTS" id="PR00834">
    <property type="entry name" value="PROTEASES2C"/>
</dbReference>
<dbReference type="EMBL" id="CP002691">
    <property type="protein sequence ID" value="AEE51805.1"/>
    <property type="molecule type" value="Genomic_DNA"/>
</dbReference>
<dbReference type="Proteomes" id="UP000008461">
    <property type="component" value="Chromosome"/>
</dbReference>
<dbReference type="HOGENOM" id="CLU_020120_1_2_10"/>
<dbReference type="Pfam" id="PF13180">
    <property type="entry name" value="PDZ_2"/>
    <property type="match status" value="1"/>
</dbReference>
<protein>
    <submittedName>
        <fullName evidence="4">HtrA2 peptidase</fullName>
        <ecNumber evidence="4">3.4.21.108</ecNumber>
    </submittedName>
</protein>
<dbReference type="AlphaFoldDB" id="F4L4D6"/>
<dbReference type="eggNOG" id="COG0265">
    <property type="taxonomic scope" value="Bacteria"/>
</dbReference>
<dbReference type="SUPFAM" id="SSF50494">
    <property type="entry name" value="Trypsin-like serine proteases"/>
    <property type="match status" value="1"/>
</dbReference>
<dbReference type="OrthoDB" id="9758917at2"/>
<keyword evidence="5" id="KW-1185">Reference proteome</keyword>
<dbReference type="KEGG" id="hhy:Halhy_3957"/>
<evidence type="ECO:0000313" key="5">
    <source>
        <dbReference type="Proteomes" id="UP000008461"/>
    </source>
</evidence>
<feature type="domain" description="PDZ" evidence="3">
    <location>
        <begin position="271"/>
        <end position="362"/>
    </location>
</feature>
<dbReference type="PANTHER" id="PTHR43343">
    <property type="entry name" value="PEPTIDASE S12"/>
    <property type="match status" value="1"/>
</dbReference>
<reference key="2">
    <citation type="submission" date="2011-04" db="EMBL/GenBank/DDBJ databases">
        <title>Complete sequence of chromosome of Haliscomenobacter hydrossis DSM 1100.</title>
        <authorList>
            <consortium name="US DOE Joint Genome Institute (JGI-PGF)"/>
            <person name="Lucas S."/>
            <person name="Han J."/>
            <person name="Lapidus A."/>
            <person name="Bruce D."/>
            <person name="Goodwin L."/>
            <person name="Pitluck S."/>
            <person name="Peters L."/>
            <person name="Kyrpides N."/>
            <person name="Mavromatis K."/>
            <person name="Ivanova N."/>
            <person name="Ovchinnikova G."/>
            <person name="Pagani I."/>
            <person name="Daligault H."/>
            <person name="Detter J.C."/>
            <person name="Han C."/>
            <person name="Land M."/>
            <person name="Hauser L."/>
            <person name="Markowitz V."/>
            <person name="Cheng J.-F."/>
            <person name="Hugenholtz P."/>
            <person name="Woyke T."/>
            <person name="Wu D."/>
            <person name="Verbarg S."/>
            <person name="Frueling A."/>
            <person name="Brambilla E."/>
            <person name="Klenk H.-P."/>
            <person name="Eisen J.A."/>
        </authorList>
    </citation>
    <scope>NUCLEOTIDE SEQUENCE</scope>
    <source>
        <strain>DSM 1100</strain>
    </source>
</reference>
<organism evidence="4 5">
    <name type="scientific">Haliscomenobacter hydrossis (strain ATCC 27775 / DSM 1100 / LMG 10767 / O)</name>
    <dbReference type="NCBI Taxonomy" id="760192"/>
    <lineage>
        <taxon>Bacteria</taxon>
        <taxon>Pseudomonadati</taxon>
        <taxon>Bacteroidota</taxon>
        <taxon>Saprospiria</taxon>
        <taxon>Saprospirales</taxon>
        <taxon>Haliscomenobacteraceae</taxon>
        <taxon>Haliscomenobacter</taxon>
    </lineage>
</organism>
<dbReference type="InterPro" id="IPR001478">
    <property type="entry name" value="PDZ"/>
</dbReference>
<accession>F4L4D6</accession>
<dbReference type="InterPro" id="IPR001940">
    <property type="entry name" value="Peptidase_S1C"/>
</dbReference>
<dbReference type="GO" id="GO:0006508">
    <property type="term" value="P:proteolysis"/>
    <property type="evidence" value="ECO:0007669"/>
    <property type="project" value="UniProtKB-KW"/>
</dbReference>
<dbReference type="RefSeq" id="WP_013766343.1">
    <property type="nucleotide sequence ID" value="NC_015510.1"/>
</dbReference>
<dbReference type="InterPro" id="IPR009003">
    <property type="entry name" value="Peptidase_S1_PA"/>
</dbReference>
<evidence type="ECO:0000256" key="1">
    <source>
        <dbReference type="ARBA" id="ARBA00022670"/>
    </source>
</evidence>
<dbReference type="SMART" id="SM00228">
    <property type="entry name" value="PDZ"/>
    <property type="match status" value="1"/>
</dbReference>
<sequence>MKQWIALVFSGILGGVITLTGSHFLNQGNAETLKVEPVTYARSANLPSWSSNVPFDFVQAAQKATPSVVNITAKIARTTRSSQEDFFFFPFGGRGGGGPAEGSGSGVIYSENGYIITNNHVVEGASELEVTLSDNRKYKATLVGADKKTDLAVIKIDATGLSAAEMGNSDAVRIGEWALAVGNPFDLASTVTAGIISAKGRNIDLLGKGAAIEAFIQTDAAVNPGNSGGALVDAQGRLIGINTAIATRTGSFQGYSFAIPVNLARRVVDDIINFGDYKRPYLGVTILELDSDLAKELAVDASQGVVIDELVEGGSAQYAGLQVNDVIVGIDGRDVKSVPELQEVIGRAKVGDTVNLKVLRKSKSITVPVKLREQKNQ</sequence>
<dbReference type="STRING" id="760192.Halhy_3957"/>
<dbReference type="GO" id="GO:0004252">
    <property type="term" value="F:serine-type endopeptidase activity"/>
    <property type="evidence" value="ECO:0007669"/>
    <property type="project" value="InterPro"/>
</dbReference>
<dbReference type="PANTHER" id="PTHR43343:SF3">
    <property type="entry name" value="PROTEASE DO-LIKE 8, CHLOROPLASTIC"/>
    <property type="match status" value="1"/>
</dbReference>
<keyword evidence="2 4" id="KW-0378">Hydrolase</keyword>
<evidence type="ECO:0000259" key="3">
    <source>
        <dbReference type="PROSITE" id="PS50106"/>
    </source>
</evidence>
<dbReference type="Gene3D" id="2.40.10.120">
    <property type="match status" value="1"/>
</dbReference>
<proteinExistence type="predicted"/>
<dbReference type="EC" id="3.4.21.108" evidence="4"/>
<keyword evidence="1" id="KW-0645">Protease</keyword>
<gene>
    <name evidence="4" type="ordered locus">Halhy_3957</name>
</gene>
<dbReference type="InterPro" id="IPR036034">
    <property type="entry name" value="PDZ_sf"/>
</dbReference>
<reference evidence="4 5" key="1">
    <citation type="journal article" date="2011" name="Stand. Genomic Sci.">
        <title>Complete genome sequence of Haliscomenobacter hydrossis type strain (O).</title>
        <authorList>
            <consortium name="US DOE Joint Genome Institute (JGI-PGF)"/>
            <person name="Daligault H."/>
            <person name="Lapidus A."/>
            <person name="Zeytun A."/>
            <person name="Nolan M."/>
            <person name="Lucas S."/>
            <person name="Del Rio T.G."/>
            <person name="Tice H."/>
            <person name="Cheng J.F."/>
            <person name="Tapia R."/>
            <person name="Han C."/>
            <person name="Goodwin L."/>
            <person name="Pitluck S."/>
            <person name="Liolios K."/>
            <person name="Pagani I."/>
            <person name="Ivanova N."/>
            <person name="Huntemann M."/>
            <person name="Mavromatis K."/>
            <person name="Mikhailova N."/>
            <person name="Pati A."/>
            <person name="Chen A."/>
            <person name="Palaniappan K."/>
            <person name="Land M."/>
            <person name="Hauser L."/>
            <person name="Brambilla E.M."/>
            <person name="Rohde M."/>
            <person name="Verbarg S."/>
            <person name="Goker M."/>
            <person name="Bristow J."/>
            <person name="Eisen J.A."/>
            <person name="Markowitz V."/>
            <person name="Hugenholtz P."/>
            <person name="Kyrpides N.C."/>
            <person name="Klenk H.P."/>
            <person name="Woyke T."/>
        </authorList>
    </citation>
    <scope>NUCLEOTIDE SEQUENCE [LARGE SCALE GENOMIC DNA]</scope>
    <source>
        <strain evidence="5">ATCC 27775 / DSM 1100 / LMG 10767 / O</strain>
    </source>
</reference>
<dbReference type="InterPro" id="IPR051201">
    <property type="entry name" value="Chloro_Bact_Ser_Proteases"/>
</dbReference>